<feature type="transmembrane region" description="Helical" evidence="1">
    <location>
        <begin position="161"/>
        <end position="180"/>
    </location>
</feature>
<keyword evidence="1" id="KW-0472">Membrane</keyword>
<evidence type="ECO:0000313" key="3">
    <source>
        <dbReference type="EMBL" id="OGD99364.1"/>
    </source>
</evidence>
<gene>
    <name evidence="3" type="ORF">A3B54_04490</name>
</gene>
<keyword evidence="2" id="KW-0732">Signal</keyword>
<comment type="caution">
    <text evidence="3">The sequence shown here is derived from an EMBL/GenBank/DDBJ whole genome shotgun (WGS) entry which is preliminary data.</text>
</comment>
<reference evidence="3 4" key="1">
    <citation type="journal article" date="2016" name="Nat. Commun.">
        <title>Thousands of microbial genomes shed light on interconnected biogeochemical processes in an aquifer system.</title>
        <authorList>
            <person name="Anantharaman K."/>
            <person name="Brown C.T."/>
            <person name="Hug L.A."/>
            <person name="Sharon I."/>
            <person name="Castelle C.J."/>
            <person name="Probst A.J."/>
            <person name="Thomas B.C."/>
            <person name="Singh A."/>
            <person name="Wilkins M.J."/>
            <person name="Karaoz U."/>
            <person name="Brodie E.L."/>
            <person name="Williams K.H."/>
            <person name="Hubbard S.S."/>
            <person name="Banfield J.F."/>
        </authorList>
    </citation>
    <scope>NUCLEOTIDE SEQUENCE [LARGE SCALE GENOMIC DNA]</scope>
</reference>
<evidence type="ECO:0008006" key="5">
    <source>
        <dbReference type="Google" id="ProtNLM"/>
    </source>
</evidence>
<organism evidence="3 4">
    <name type="scientific">Candidatus Curtissbacteria bacterium RIFCSPLOWO2_01_FULL_42_50</name>
    <dbReference type="NCBI Taxonomy" id="1797730"/>
    <lineage>
        <taxon>Bacteria</taxon>
        <taxon>Candidatus Curtissiibacteriota</taxon>
    </lineage>
</organism>
<evidence type="ECO:0000256" key="2">
    <source>
        <dbReference type="SAM" id="SignalP"/>
    </source>
</evidence>
<feature type="chain" id="PRO_5009518757" description="Ig-like domain-containing protein" evidence="2">
    <location>
        <begin position="19"/>
        <end position="187"/>
    </location>
</feature>
<keyword evidence="1" id="KW-0812">Transmembrane</keyword>
<feature type="signal peptide" evidence="2">
    <location>
        <begin position="1"/>
        <end position="18"/>
    </location>
</feature>
<dbReference type="EMBL" id="MFBT01000018">
    <property type="protein sequence ID" value="OGD99364.1"/>
    <property type="molecule type" value="Genomic_DNA"/>
</dbReference>
<keyword evidence="1" id="KW-1133">Transmembrane helix</keyword>
<evidence type="ECO:0000256" key="1">
    <source>
        <dbReference type="SAM" id="Phobius"/>
    </source>
</evidence>
<dbReference type="Proteomes" id="UP000177039">
    <property type="component" value="Unassembled WGS sequence"/>
</dbReference>
<name>A0A1F5H5P2_9BACT</name>
<accession>A0A1F5H5P2</accession>
<protein>
    <recommendedName>
        <fullName evidence="5">Ig-like domain-containing protein</fullName>
    </recommendedName>
</protein>
<dbReference type="AlphaFoldDB" id="A0A1F5H5P2"/>
<evidence type="ECO:0000313" key="4">
    <source>
        <dbReference type="Proteomes" id="UP000177039"/>
    </source>
</evidence>
<proteinExistence type="predicted"/>
<sequence length="187" mass="19766">MFSIPLSIALFLSRPVYAQEQSSAVPPQATCITPQGEKIASYQNGTHGIVGDSNNFVGRDDVYSLGEAGALQCFCATDGSGVETIWWSSFPQDRVDELTASGWIFVPNGSLWGLAAKPYLAKNTRYLCSSDITGGVGGSSTTNQSGQILGASTLAATGGKGVLLTLMFGSFSLLMFGLLLKFRFTKN</sequence>